<protein>
    <submittedName>
        <fullName evidence="2">Uncharacterized protein</fullName>
    </submittedName>
</protein>
<name>B6BIW4_SULGG</name>
<evidence type="ECO:0000313" key="2">
    <source>
        <dbReference type="EMBL" id="EHP30474.1"/>
    </source>
</evidence>
<keyword evidence="3" id="KW-1185">Reference proteome</keyword>
<dbReference type="EMBL" id="AFRZ01000001">
    <property type="protein sequence ID" value="EHP30474.1"/>
    <property type="molecule type" value="Genomic_DNA"/>
</dbReference>
<dbReference type="HOGENOM" id="CLU_1383551_0_0_7"/>
<dbReference type="RefSeq" id="WP_008336938.1">
    <property type="nucleotide sequence ID" value="NZ_AFRZ01000001.1"/>
</dbReference>
<keyword evidence="1" id="KW-0732">Signal</keyword>
<reference evidence="2 3" key="1">
    <citation type="journal article" date="2012" name="Proc. Natl. Acad. Sci. U.S.A.">
        <title>Genome and physiology of a model Epsilonproteobacterium responsible for sulfide detoxification in marine oxygen depletion zones.</title>
        <authorList>
            <person name="Grote J."/>
            <person name="Schott T."/>
            <person name="Bruckner C.G."/>
            <person name="Glockner F.O."/>
            <person name="Jost G."/>
            <person name="Teeling H."/>
            <person name="Labrenz M."/>
            <person name="Jurgens K."/>
        </authorList>
    </citation>
    <scope>NUCLEOTIDE SEQUENCE [LARGE SCALE GENOMIC DNA]</scope>
    <source>
        <strain evidence="2 3">GD1</strain>
    </source>
</reference>
<dbReference type="eggNOG" id="ENOG5031DXW">
    <property type="taxonomic scope" value="Bacteria"/>
</dbReference>
<dbReference type="Proteomes" id="UP000006431">
    <property type="component" value="Unassembled WGS sequence"/>
</dbReference>
<accession>B6BIW4</accession>
<dbReference type="STRING" id="929558.SMGD1_1951"/>
<comment type="caution">
    <text evidence="2">The sequence shown here is derived from an EMBL/GenBank/DDBJ whole genome shotgun (WGS) entry which is preliminary data.</text>
</comment>
<organism evidence="2 3">
    <name type="scientific">Sulfurimonas gotlandica (strain DSM 19862 / JCM 16533 / GD1)</name>
    <dbReference type="NCBI Taxonomy" id="929558"/>
    <lineage>
        <taxon>Bacteria</taxon>
        <taxon>Pseudomonadati</taxon>
        <taxon>Campylobacterota</taxon>
        <taxon>Epsilonproteobacteria</taxon>
        <taxon>Campylobacterales</taxon>
        <taxon>Sulfurimonadaceae</taxon>
        <taxon>Sulfurimonas</taxon>
    </lineage>
</organism>
<feature type="signal peptide" evidence="1">
    <location>
        <begin position="1"/>
        <end position="19"/>
    </location>
</feature>
<evidence type="ECO:0000313" key="3">
    <source>
        <dbReference type="Proteomes" id="UP000006431"/>
    </source>
</evidence>
<dbReference type="PATRIC" id="fig|929558.5.peg.1944"/>
<evidence type="ECO:0000256" key="1">
    <source>
        <dbReference type="SAM" id="SignalP"/>
    </source>
</evidence>
<dbReference type="InterPro" id="IPR009998">
    <property type="entry name" value="YfaZ"/>
</dbReference>
<accession>H1FWH1</accession>
<gene>
    <name evidence="2" type="ORF">SMGD1_1951</name>
</gene>
<feature type="chain" id="PRO_5002843088" evidence="1">
    <location>
        <begin position="20"/>
        <end position="197"/>
    </location>
</feature>
<dbReference type="AlphaFoldDB" id="B6BIW4"/>
<sequence length="197" mass="21565">MFKKLGLLAVCAASAFAMHNVELNINDKDLEFGAKVDMGQFNDTVEPDSVFVGAKVLHGSVDNSEFSSSSDMQDYYEVNFLMQRKVEATDLVIGLGVKLNGAKNFSSVPLGAEASYKLAFSDKMPLYVKGAIYYAPEVLSMQDAKNFLEYRASLDLEVIKNGSVTVGYRSLDTNYTASAGGDKNYNKSVYVGFKFGF</sequence>
<proteinExistence type="predicted"/>
<dbReference type="OrthoDB" id="5333972at2"/>
<dbReference type="Pfam" id="PF07437">
    <property type="entry name" value="YfaZ"/>
    <property type="match status" value="1"/>
</dbReference>